<reference evidence="2 3" key="1">
    <citation type="journal article" date="2017" name="Mycologia">
        <title>Bifiguratus adelaidae, gen. et sp. nov., a new member of Mucoromycotina in endophytic and soil-dwelling habitats.</title>
        <authorList>
            <person name="Torres-Cruz T.J."/>
            <person name="Billingsley Tobias T.L."/>
            <person name="Almatruk M."/>
            <person name="Hesse C."/>
            <person name="Kuske C.R."/>
            <person name="Desiro A."/>
            <person name="Benucci G.M."/>
            <person name="Bonito G."/>
            <person name="Stajich J.E."/>
            <person name="Dunlap C."/>
            <person name="Arnold A.E."/>
            <person name="Porras-Alfaro A."/>
        </authorList>
    </citation>
    <scope>NUCLEOTIDE SEQUENCE [LARGE SCALE GENOMIC DNA]</scope>
    <source>
        <strain evidence="2 3">AZ0501</strain>
    </source>
</reference>
<dbReference type="Proteomes" id="UP000242875">
    <property type="component" value="Unassembled WGS sequence"/>
</dbReference>
<protein>
    <recommendedName>
        <fullName evidence="4">TIGR01456 family HAD hydrolase</fullName>
    </recommendedName>
</protein>
<dbReference type="PANTHER" id="PTHR14269">
    <property type="entry name" value="CDP-DIACYLGLYCEROL--GLYCEROL-3-PHOSPHATE 3-PHOSPHATIDYLTRANSFERASE-RELATED"/>
    <property type="match status" value="1"/>
</dbReference>
<dbReference type="FunFam" id="3.40.50.1000:FF:000069">
    <property type="entry name" value="HAD-superfamily subfamily IIA hydrolase"/>
    <property type="match status" value="1"/>
</dbReference>
<dbReference type="InterPro" id="IPR050324">
    <property type="entry name" value="CDP-alcohol_PTase-I"/>
</dbReference>
<dbReference type="NCBIfam" id="TIGR01460">
    <property type="entry name" value="HAD-SF-IIA"/>
    <property type="match status" value="1"/>
</dbReference>
<accession>A0A261XZS1</accession>
<feature type="region of interest" description="Disordered" evidence="1">
    <location>
        <begin position="37"/>
        <end position="65"/>
    </location>
</feature>
<name>A0A261XZS1_9FUNG</name>
<evidence type="ECO:0000313" key="2">
    <source>
        <dbReference type="EMBL" id="OZJ03754.1"/>
    </source>
</evidence>
<dbReference type="InterPro" id="IPR006353">
    <property type="entry name" value="HAD-SF_hydro_IIA_CECR5"/>
</dbReference>
<dbReference type="AlphaFoldDB" id="A0A261XZS1"/>
<comment type="caution">
    <text evidence="2">The sequence shown here is derived from an EMBL/GenBank/DDBJ whole genome shotgun (WGS) entry which is preliminary data.</text>
</comment>
<dbReference type="InterPro" id="IPR023214">
    <property type="entry name" value="HAD_sf"/>
</dbReference>
<proteinExistence type="predicted"/>
<dbReference type="Gene3D" id="3.40.50.1000">
    <property type="entry name" value="HAD superfamily/HAD-like"/>
    <property type="match status" value="2"/>
</dbReference>
<sequence length="408" mass="45515">MAPHVVAATSPLAHPFEFNDYFSKSFPVVRKTNAAKQVRKSQEQTLPSKPVTLSPARKVHHPKAEEQWHTKTAIAFDIDGVLLRGGHVLPEGKRALRMLNGENPKKKKVPHVFITNGGGVTEDKRAADLSKKFGVNILPSQIVQSHTPMKSLVDKYKDQLVLVVGGEGLACREVAKEYGFTKVAVPDDIAHWNSTVWPFRKLHPDYIKEKDSAETEAIAYDFMTEPIAAVLVFHDSRDWGFDMQIIIDVLTSRGGYIGTAQEGDIKQAVPLYFSNPDVIWSTDFPIPRYGQGALRIATGALFKHTTGKDMEYTLFGKPYSTTYAWAETTLENYAKAQGVTLPPREERKVYAIGDNPASDIKGALAQDRWEPILVKTGIAKENDPEYPAPYVMNHVEDAIKFILDKELD</sequence>
<dbReference type="GO" id="GO:0046474">
    <property type="term" value="P:glycerophospholipid biosynthetic process"/>
    <property type="evidence" value="ECO:0007669"/>
    <property type="project" value="TreeGrafter"/>
</dbReference>
<dbReference type="InterPro" id="IPR006357">
    <property type="entry name" value="HAD-SF_hydro_IIA"/>
</dbReference>
<dbReference type="OrthoDB" id="10251048at2759"/>
<dbReference type="GO" id="GO:0005739">
    <property type="term" value="C:mitochondrion"/>
    <property type="evidence" value="ECO:0007669"/>
    <property type="project" value="TreeGrafter"/>
</dbReference>
<dbReference type="InterPro" id="IPR036412">
    <property type="entry name" value="HAD-like_sf"/>
</dbReference>
<dbReference type="EMBL" id="MVBO01000070">
    <property type="protein sequence ID" value="OZJ03754.1"/>
    <property type="molecule type" value="Genomic_DNA"/>
</dbReference>
<organism evidence="2 3">
    <name type="scientific">Bifiguratus adelaidae</name>
    <dbReference type="NCBI Taxonomy" id="1938954"/>
    <lineage>
        <taxon>Eukaryota</taxon>
        <taxon>Fungi</taxon>
        <taxon>Fungi incertae sedis</taxon>
        <taxon>Mucoromycota</taxon>
        <taxon>Mucoromycotina</taxon>
        <taxon>Endogonomycetes</taxon>
        <taxon>Endogonales</taxon>
        <taxon>Endogonales incertae sedis</taxon>
        <taxon>Bifiguratus</taxon>
    </lineage>
</organism>
<gene>
    <name evidence="2" type="ORF">BZG36_03055</name>
</gene>
<dbReference type="PANTHER" id="PTHR14269:SF4">
    <property type="entry name" value="CAT EYE SYNDROME CRITICAL REGION PROTEIN 5"/>
    <property type="match status" value="1"/>
</dbReference>
<dbReference type="Pfam" id="PF13344">
    <property type="entry name" value="Hydrolase_6"/>
    <property type="match status" value="1"/>
</dbReference>
<evidence type="ECO:0000256" key="1">
    <source>
        <dbReference type="SAM" id="MobiDB-lite"/>
    </source>
</evidence>
<keyword evidence="3" id="KW-1185">Reference proteome</keyword>
<evidence type="ECO:0008006" key="4">
    <source>
        <dbReference type="Google" id="ProtNLM"/>
    </source>
</evidence>
<dbReference type="SUPFAM" id="SSF56784">
    <property type="entry name" value="HAD-like"/>
    <property type="match status" value="1"/>
</dbReference>
<dbReference type="Pfam" id="PF13242">
    <property type="entry name" value="Hydrolase_like"/>
    <property type="match status" value="1"/>
</dbReference>
<dbReference type="NCBIfam" id="TIGR01456">
    <property type="entry name" value="CECR5"/>
    <property type="match status" value="1"/>
</dbReference>
<evidence type="ECO:0000313" key="3">
    <source>
        <dbReference type="Proteomes" id="UP000242875"/>
    </source>
</evidence>